<keyword evidence="4" id="KW-0378">Hydrolase</keyword>
<proteinExistence type="inferred from homology"/>
<organism evidence="8 9">
    <name type="scientific">Streptomyces sudanensis</name>
    <dbReference type="NCBI Taxonomy" id="436397"/>
    <lineage>
        <taxon>Bacteria</taxon>
        <taxon>Bacillati</taxon>
        <taxon>Actinomycetota</taxon>
        <taxon>Actinomycetes</taxon>
        <taxon>Kitasatosporales</taxon>
        <taxon>Streptomycetaceae</taxon>
        <taxon>Streptomyces</taxon>
    </lineage>
</organism>
<reference evidence="8" key="1">
    <citation type="submission" date="2022-04" db="EMBL/GenBank/DDBJ databases">
        <title>Systematic whole-genome sequencing reveals an unexpected diversity among actinomycetoma pathogens and provides insights into their antibacterial susceptibilities.</title>
        <authorList>
            <person name="Watson A.K."/>
            <person name="Kepplinger B."/>
            <person name="Bakhiet S.M."/>
            <person name="Mhmoud N.A."/>
            <person name="Chapman J."/>
            <person name="Allenby N."/>
            <person name="Mickiewicz K."/>
            <person name="Goodfellow M."/>
            <person name="Fahal A.H."/>
            <person name="Errington J."/>
        </authorList>
    </citation>
    <scope>NUCLEOTIDE SEQUENCE</scope>
    <source>
        <strain evidence="8">SD 504</strain>
    </source>
</reference>
<dbReference type="CDD" id="cd00221">
    <property type="entry name" value="Vsr"/>
    <property type="match status" value="1"/>
</dbReference>
<name>A0ABY4TFL1_9ACTN</name>
<dbReference type="RefSeq" id="WP_010470726.1">
    <property type="nucleotide sequence ID" value="NZ_CP095474.1"/>
</dbReference>
<keyword evidence="9" id="KW-1185">Reference proteome</keyword>
<evidence type="ECO:0000256" key="7">
    <source>
        <dbReference type="SAM" id="MobiDB-lite"/>
    </source>
</evidence>
<evidence type="ECO:0000256" key="2">
    <source>
        <dbReference type="ARBA" id="ARBA00022759"/>
    </source>
</evidence>
<evidence type="ECO:0000256" key="5">
    <source>
        <dbReference type="ARBA" id="ARBA00023204"/>
    </source>
</evidence>
<dbReference type="EMBL" id="CP095474">
    <property type="protein sequence ID" value="URN17704.1"/>
    <property type="molecule type" value="Genomic_DNA"/>
</dbReference>
<keyword evidence="2 8" id="KW-0255">Endonuclease</keyword>
<accession>A0ABY4TFL1</accession>
<evidence type="ECO:0000313" key="8">
    <source>
        <dbReference type="EMBL" id="URN17704.1"/>
    </source>
</evidence>
<dbReference type="NCBIfam" id="TIGR00632">
    <property type="entry name" value="vsr"/>
    <property type="match status" value="1"/>
</dbReference>
<keyword evidence="5" id="KW-0234">DNA repair</keyword>
<protein>
    <submittedName>
        <fullName evidence="8">Very short patch repair endonuclease</fullName>
    </submittedName>
</protein>
<keyword evidence="1" id="KW-0540">Nuclease</keyword>
<gene>
    <name evidence="8" type="ORF">MW084_19125</name>
</gene>
<evidence type="ECO:0000256" key="6">
    <source>
        <dbReference type="ARBA" id="ARBA00029466"/>
    </source>
</evidence>
<evidence type="ECO:0000256" key="1">
    <source>
        <dbReference type="ARBA" id="ARBA00022722"/>
    </source>
</evidence>
<dbReference type="Proteomes" id="UP001056383">
    <property type="component" value="Chromosome"/>
</dbReference>
<dbReference type="SUPFAM" id="SSF52980">
    <property type="entry name" value="Restriction endonuclease-like"/>
    <property type="match status" value="1"/>
</dbReference>
<comment type="similarity">
    <text evidence="6">Belongs to the Vsr family.</text>
</comment>
<dbReference type="Pfam" id="PF03852">
    <property type="entry name" value="Vsr"/>
    <property type="match status" value="1"/>
</dbReference>
<dbReference type="Gene3D" id="3.40.960.10">
    <property type="entry name" value="VSR Endonuclease"/>
    <property type="match status" value="1"/>
</dbReference>
<dbReference type="GO" id="GO:0004519">
    <property type="term" value="F:endonuclease activity"/>
    <property type="evidence" value="ECO:0007669"/>
    <property type="project" value="UniProtKB-KW"/>
</dbReference>
<keyword evidence="3" id="KW-0227">DNA damage</keyword>
<evidence type="ECO:0000313" key="9">
    <source>
        <dbReference type="Proteomes" id="UP001056383"/>
    </source>
</evidence>
<dbReference type="InterPro" id="IPR011335">
    <property type="entry name" value="Restrct_endonuc-II-like"/>
</dbReference>
<sequence length="167" mass="18969">MSALETTPKTRSRMSNQRSRDTAIEIALRRILHATGLRYRVHRRPLRGVRREADILFGPARVAVFVDGCFWHGCPEHATWPKNNAGFWREKIEKNRARDGDTDARLAEAGWLSVRVWEHEDAAEAAERIASLVWARRAMKGRRRPSTVRPEVGLHDEGGLGTEAPTP</sequence>
<dbReference type="InterPro" id="IPR004603">
    <property type="entry name" value="DNA_mismatch_endonuc_vsr"/>
</dbReference>
<evidence type="ECO:0000256" key="3">
    <source>
        <dbReference type="ARBA" id="ARBA00022763"/>
    </source>
</evidence>
<evidence type="ECO:0000256" key="4">
    <source>
        <dbReference type="ARBA" id="ARBA00022801"/>
    </source>
</evidence>
<feature type="region of interest" description="Disordered" evidence="7">
    <location>
        <begin position="145"/>
        <end position="167"/>
    </location>
</feature>